<dbReference type="Pfam" id="PF00646">
    <property type="entry name" value="F-box"/>
    <property type="match status" value="1"/>
</dbReference>
<evidence type="ECO:0000313" key="2">
    <source>
        <dbReference type="EMBL" id="KAK1371630.1"/>
    </source>
</evidence>
<dbReference type="AlphaFoldDB" id="A0AAD8HQR0"/>
<dbReference type="SUPFAM" id="SSF81383">
    <property type="entry name" value="F-box domain"/>
    <property type="match status" value="1"/>
</dbReference>
<sequence length="315" mass="36490">MRSENEIQQISDCVKKQVKIVKNSLVSNDCPRLSVRPGSNTYTGLIQGSWHGGRRIPWKPKTQIDDELSSSNLWYGKSKSKPQRLWLSGFFQAQLRKMKSSKHQRKISSTSSPILKKHRKMLDGRRIHDLPMELVAEILKRLPVKYILRCRGVQKSWHSLIQSHFFITLQLNYQKNNIITTTTASHHLYKYLFFDVSLPIKLAVRFDDVQCREYCKIQLPPSLPKYAWFAASYGLVCVSSALKLDTVDYNRNIYLWNPLIQKYKMLPESPLPSNRDEEEWADLAFGFVPEVNDWFTLSSLVCTPPPTPSSLVFIV</sequence>
<dbReference type="Proteomes" id="UP001237642">
    <property type="component" value="Unassembled WGS sequence"/>
</dbReference>
<accession>A0AAD8HQR0</accession>
<proteinExistence type="predicted"/>
<dbReference type="InterPro" id="IPR036047">
    <property type="entry name" value="F-box-like_dom_sf"/>
</dbReference>
<evidence type="ECO:0000259" key="1">
    <source>
        <dbReference type="PROSITE" id="PS50181"/>
    </source>
</evidence>
<dbReference type="PANTHER" id="PTHR31672:SF13">
    <property type="entry name" value="F-BOX PROTEIN CPR30-LIKE"/>
    <property type="match status" value="1"/>
</dbReference>
<dbReference type="SMART" id="SM00256">
    <property type="entry name" value="FBOX"/>
    <property type="match status" value="1"/>
</dbReference>
<dbReference type="InterPro" id="IPR001810">
    <property type="entry name" value="F-box_dom"/>
</dbReference>
<reference evidence="2" key="2">
    <citation type="submission" date="2023-05" db="EMBL/GenBank/DDBJ databases">
        <authorList>
            <person name="Schelkunov M.I."/>
        </authorList>
    </citation>
    <scope>NUCLEOTIDE SEQUENCE</scope>
    <source>
        <strain evidence="2">Hsosn_3</strain>
        <tissue evidence="2">Leaf</tissue>
    </source>
</reference>
<dbReference type="PROSITE" id="PS50181">
    <property type="entry name" value="FBOX"/>
    <property type="match status" value="1"/>
</dbReference>
<dbReference type="InterPro" id="IPR050796">
    <property type="entry name" value="SCF_F-box_component"/>
</dbReference>
<feature type="domain" description="F-box" evidence="1">
    <location>
        <begin position="124"/>
        <end position="169"/>
    </location>
</feature>
<keyword evidence="3" id="KW-1185">Reference proteome</keyword>
<reference evidence="2" key="1">
    <citation type="submission" date="2023-02" db="EMBL/GenBank/DDBJ databases">
        <title>Genome of toxic invasive species Heracleum sosnowskyi carries increased number of genes despite the absence of recent whole-genome duplications.</title>
        <authorList>
            <person name="Schelkunov M."/>
            <person name="Shtratnikova V."/>
            <person name="Makarenko M."/>
            <person name="Klepikova A."/>
            <person name="Omelchenko D."/>
            <person name="Novikova G."/>
            <person name="Obukhova E."/>
            <person name="Bogdanov V."/>
            <person name="Penin A."/>
            <person name="Logacheva M."/>
        </authorList>
    </citation>
    <scope>NUCLEOTIDE SEQUENCE</scope>
    <source>
        <strain evidence="2">Hsosn_3</strain>
        <tissue evidence="2">Leaf</tissue>
    </source>
</reference>
<comment type="caution">
    <text evidence="2">The sequence shown here is derived from an EMBL/GenBank/DDBJ whole genome shotgun (WGS) entry which is preliminary data.</text>
</comment>
<dbReference type="PANTHER" id="PTHR31672">
    <property type="entry name" value="BNACNNG10540D PROTEIN"/>
    <property type="match status" value="1"/>
</dbReference>
<evidence type="ECO:0000313" key="3">
    <source>
        <dbReference type="Proteomes" id="UP001237642"/>
    </source>
</evidence>
<dbReference type="EMBL" id="JAUIZM010000008">
    <property type="protein sequence ID" value="KAK1371630.1"/>
    <property type="molecule type" value="Genomic_DNA"/>
</dbReference>
<name>A0AAD8HQR0_9APIA</name>
<protein>
    <recommendedName>
        <fullName evidence="1">F-box domain-containing protein</fullName>
    </recommendedName>
</protein>
<dbReference type="CDD" id="cd22157">
    <property type="entry name" value="F-box_AtFBW1-like"/>
    <property type="match status" value="1"/>
</dbReference>
<dbReference type="Gene3D" id="1.20.1280.50">
    <property type="match status" value="1"/>
</dbReference>
<gene>
    <name evidence="2" type="ORF">POM88_037722</name>
</gene>
<organism evidence="2 3">
    <name type="scientific">Heracleum sosnowskyi</name>
    <dbReference type="NCBI Taxonomy" id="360622"/>
    <lineage>
        <taxon>Eukaryota</taxon>
        <taxon>Viridiplantae</taxon>
        <taxon>Streptophyta</taxon>
        <taxon>Embryophyta</taxon>
        <taxon>Tracheophyta</taxon>
        <taxon>Spermatophyta</taxon>
        <taxon>Magnoliopsida</taxon>
        <taxon>eudicotyledons</taxon>
        <taxon>Gunneridae</taxon>
        <taxon>Pentapetalae</taxon>
        <taxon>asterids</taxon>
        <taxon>campanulids</taxon>
        <taxon>Apiales</taxon>
        <taxon>Apiaceae</taxon>
        <taxon>Apioideae</taxon>
        <taxon>apioid superclade</taxon>
        <taxon>Tordylieae</taxon>
        <taxon>Tordyliinae</taxon>
        <taxon>Heracleum</taxon>
    </lineage>
</organism>